<dbReference type="InterPro" id="IPR003593">
    <property type="entry name" value="AAA+_ATPase"/>
</dbReference>
<feature type="coiled-coil region" evidence="5">
    <location>
        <begin position="108"/>
        <end position="142"/>
    </location>
</feature>
<dbReference type="SUPFAM" id="SSF52540">
    <property type="entry name" value="P-loop containing nucleoside triphosphate hydrolases"/>
    <property type="match status" value="1"/>
</dbReference>
<evidence type="ECO:0000256" key="4">
    <source>
        <dbReference type="ARBA" id="ARBA00029500"/>
    </source>
</evidence>
<dbReference type="PROSITE" id="PS00675">
    <property type="entry name" value="SIGMA54_INTERACT_1"/>
    <property type="match status" value="1"/>
</dbReference>
<gene>
    <name evidence="9" type="ORF">RYX56_08625</name>
</gene>
<dbReference type="Gene3D" id="1.10.10.60">
    <property type="entry name" value="Homeodomain-like"/>
    <property type="match status" value="1"/>
</dbReference>
<dbReference type="CDD" id="cd00009">
    <property type="entry name" value="AAA"/>
    <property type="match status" value="1"/>
</dbReference>
<dbReference type="SUPFAM" id="SSF46689">
    <property type="entry name" value="Homeodomain-like"/>
    <property type="match status" value="1"/>
</dbReference>
<evidence type="ECO:0000256" key="2">
    <source>
        <dbReference type="ARBA" id="ARBA00022797"/>
    </source>
</evidence>
<dbReference type="Gene3D" id="1.10.8.60">
    <property type="match status" value="1"/>
</dbReference>
<accession>A0ABU3X9F1</accession>
<dbReference type="PROSITE" id="PS50045">
    <property type="entry name" value="SIGMA54_INTERACT_4"/>
    <property type="match status" value="1"/>
</dbReference>
<feature type="domain" description="Sigma-54 factor interaction" evidence="6">
    <location>
        <begin position="149"/>
        <end position="378"/>
    </location>
</feature>
<protein>
    <recommendedName>
        <fullName evidence="4">HTH-type transcriptional regulatory protein TyrR</fullName>
    </recommendedName>
</protein>
<proteinExistence type="predicted"/>
<dbReference type="Pfam" id="PF25601">
    <property type="entry name" value="AAA_lid_14"/>
    <property type="match status" value="1"/>
</dbReference>
<dbReference type="PANTHER" id="PTHR32071">
    <property type="entry name" value="TRANSCRIPTIONAL REGULATORY PROTEIN"/>
    <property type="match status" value="1"/>
</dbReference>
<keyword evidence="3" id="KW-0067">ATP-binding</keyword>
<dbReference type="CDD" id="cd00130">
    <property type="entry name" value="PAS"/>
    <property type="match status" value="1"/>
</dbReference>
<evidence type="ECO:0000259" key="6">
    <source>
        <dbReference type="PROSITE" id="PS50045"/>
    </source>
</evidence>
<dbReference type="InterPro" id="IPR025662">
    <property type="entry name" value="Sigma_54_int_dom_ATP-bd_1"/>
</dbReference>
<sequence>MGEELELMLAKIIETSNNNITITDEHGTIVYSNPTHWTMYGLEADAYIGKSVYELEESGVLSPSINALVLKEKKEVQILQHTTSGKVVMSTGFPIFNKEGRLVRVVSYSQDQTEIVKLQKQYQQLQSKMAGYQTEVEELREKEASHHPILFRSSTMQHIFTTIQRVAKTDASILFLGESGVGKSTLARYIHDQSERHKEPFIEVNCSTIPETLFESEMFGYEPGSFTGAHKSGKQGLIEQADQGTLFLDEIGELPLSIQVKLLKVLQEKKMMRVGGKEERHVNFRLITATNQPLKKMVDAGTFRFDLYYRLNVIPIRIPPLVERPDDIPILLQHYLQLINDKYNVEKKLHATTYDLLVHYEWPGNVREMENLLERLILTIEDPVIRPEHLPIELQKTRKEAVEYPTSFDANREEKKTLKETVEEVEIEMIARAYQQCKTTYEMAEVLGVSQPSVMYKMKKYKDRLRLNTT</sequence>
<dbReference type="InterPro" id="IPR009057">
    <property type="entry name" value="Homeodomain-like_sf"/>
</dbReference>
<dbReference type="InterPro" id="IPR030828">
    <property type="entry name" value="HTH_TyrR"/>
</dbReference>
<dbReference type="PROSITE" id="PS50113">
    <property type="entry name" value="PAC"/>
    <property type="match status" value="1"/>
</dbReference>
<organism evidence="9 10">
    <name type="scientific">Alkalihalophilus lindianensis</name>
    <dbReference type="NCBI Taxonomy" id="1630542"/>
    <lineage>
        <taxon>Bacteria</taxon>
        <taxon>Bacillati</taxon>
        <taxon>Bacillota</taxon>
        <taxon>Bacilli</taxon>
        <taxon>Bacillales</taxon>
        <taxon>Bacillaceae</taxon>
        <taxon>Alkalihalophilus</taxon>
    </lineage>
</organism>
<dbReference type="Pfam" id="PF13426">
    <property type="entry name" value="PAS_9"/>
    <property type="match status" value="1"/>
</dbReference>
<feature type="domain" description="PAC" evidence="8">
    <location>
        <begin position="72"/>
        <end position="124"/>
    </location>
</feature>
<keyword evidence="2" id="KW-0058">Aromatic hydrocarbons catabolism</keyword>
<evidence type="ECO:0000256" key="1">
    <source>
        <dbReference type="ARBA" id="ARBA00022741"/>
    </source>
</evidence>
<keyword evidence="1" id="KW-0547">Nucleotide-binding</keyword>
<dbReference type="InterPro" id="IPR000700">
    <property type="entry name" value="PAS-assoc_C"/>
</dbReference>
<evidence type="ECO:0000259" key="7">
    <source>
        <dbReference type="PROSITE" id="PS50112"/>
    </source>
</evidence>
<dbReference type="NCBIfam" id="TIGR00229">
    <property type="entry name" value="sensory_box"/>
    <property type="match status" value="1"/>
</dbReference>
<dbReference type="InterPro" id="IPR058031">
    <property type="entry name" value="AAA_lid_NorR"/>
</dbReference>
<evidence type="ECO:0000259" key="8">
    <source>
        <dbReference type="PROSITE" id="PS50113"/>
    </source>
</evidence>
<dbReference type="Proteomes" id="UP001287282">
    <property type="component" value="Unassembled WGS sequence"/>
</dbReference>
<dbReference type="InterPro" id="IPR000014">
    <property type="entry name" value="PAS"/>
</dbReference>
<reference evidence="9 10" key="1">
    <citation type="submission" date="2023-10" db="EMBL/GenBank/DDBJ databases">
        <title>Screening of Alkalihalobacillus lindianensis BZ-TG-R113 and Its Alleviation of Salt Stress on Rapeseed Growth.</title>
        <authorList>
            <person name="Zhao B."/>
            <person name="Guo T."/>
        </authorList>
    </citation>
    <scope>NUCLEOTIDE SEQUENCE [LARGE SCALE GENOMIC DNA]</scope>
    <source>
        <strain evidence="9 10">BZ-TG-R113</strain>
    </source>
</reference>
<dbReference type="InterPro" id="IPR002078">
    <property type="entry name" value="Sigma_54_int"/>
</dbReference>
<dbReference type="Pfam" id="PF18024">
    <property type="entry name" value="HTH_50"/>
    <property type="match status" value="1"/>
</dbReference>
<dbReference type="SMART" id="SM00382">
    <property type="entry name" value="AAA"/>
    <property type="match status" value="1"/>
</dbReference>
<keyword evidence="10" id="KW-1185">Reference proteome</keyword>
<evidence type="ECO:0000313" key="10">
    <source>
        <dbReference type="Proteomes" id="UP001287282"/>
    </source>
</evidence>
<dbReference type="Gene3D" id="3.30.450.20">
    <property type="entry name" value="PAS domain"/>
    <property type="match status" value="1"/>
</dbReference>
<evidence type="ECO:0000256" key="3">
    <source>
        <dbReference type="ARBA" id="ARBA00022840"/>
    </source>
</evidence>
<dbReference type="Pfam" id="PF00158">
    <property type="entry name" value="Sigma54_activat"/>
    <property type="match status" value="1"/>
</dbReference>
<dbReference type="SUPFAM" id="SSF55785">
    <property type="entry name" value="PYP-like sensor domain (PAS domain)"/>
    <property type="match status" value="1"/>
</dbReference>
<evidence type="ECO:0000256" key="5">
    <source>
        <dbReference type="SAM" id="Coils"/>
    </source>
</evidence>
<dbReference type="PANTHER" id="PTHR32071:SF57">
    <property type="entry name" value="C4-DICARBOXYLATE TRANSPORT TRANSCRIPTIONAL REGULATORY PROTEIN DCTD"/>
    <property type="match status" value="1"/>
</dbReference>
<dbReference type="EMBL" id="JAWJBA010000002">
    <property type="protein sequence ID" value="MDV2684433.1"/>
    <property type="molecule type" value="Genomic_DNA"/>
</dbReference>
<keyword evidence="5" id="KW-0175">Coiled coil</keyword>
<evidence type="ECO:0000313" key="9">
    <source>
        <dbReference type="EMBL" id="MDV2684433.1"/>
    </source>
</evidence>
<dbReference type="PROSITE" id="PS50112">
    <property type="entry name" value="PAS"/>
    <property type="match status" value="1"/>
</dbReference>
<comment type="caution">
    <text evidence="9">The sequence shown here is derived from an EMBL/GenBank/DDBJ whole genome shotgun (WGS) entry which is preliminary data.</text>
</comment>
<dbReference type="InterPro" id="IPR027417">
    <property type="entry name" value="P-loop_NTPase"/>
</dbReference>
<dbReference type="Gene3D" id="3.40.50.300">
    <property type="entry name" value="P-loop containing nucleotide triphosphate hydrolases"/>
    <property type="match status" value="1"/>
</dbReference>
<feature type="domain" description="PAS" evidence="7">
    <location>
        <begin position="5"/>
        <end position="55"/>
    </location>
</feature>
<dbReference type="InterPro" id="IPR035965">
    <property type="entry name" value="PAS-like_dom_sf"/>
</dbReference>
<name>A0ABU3X9F1_9BACI</name>